<dbReference type="SUPFAM" id="SSF56801">
    <property type="entry name" value="Acetyl-CoA synthetase-like"/>
    <property type="match status" value="1"/>
</dbReference>
<dbReference type="InterPro" id="IPR042099">
    <property type="entry name" value="ANL_N_sf"/>
</dbReference>
<feature type="domain" description="AMP-dependent synthetase/ligase" evidence="2">
    <location>
        <begin position="80"/>
        <end position="386"/>
    </location>
</feature>
<feature type="domain" description="AMP-binding enzyme C-terminal" evidence="3">
    <location>
        <begin position="437"/>
        <end position="521"/>
    </location>
</feature>
<dbReference type="CDD" id="cd04433">
    <property type="entry name" value="AFD_class_I"/>
    <property type="match status" value="1"/>
</dbReference>
<dbReference type="GO" id="GO:0031956">
    <property type="term" value="F:medium-chain fatty acid-CoA ligase activity"/>
    <property type="evidence" value="ECO:0007669"/>
    <property type="project" value="TreeGrafter"/>
</dbReference>
<accession>A0A5N6UF47</accession>
<dbReference type="Gene3D" id="3.40.50.12780">
    <property type="entry name" value="N-terminal domain of ligase-like"/>
    <property type="match status" value="1"/>
</dbReference>
<evidence type="ECO:0000259" key="3">
    <source>
        <dbReference type="Pfam" id="PF13193"/>
    </source>
</evidence>
<reference evidence="4 5" key="1">
    <citation type="submission" date="2019-04" db="EMBL/GenBank/DDBJ databases">
        <title>Friends and foes A comparative genomics study of 23 Aspergillus species from section Flavi.</title>
        <authorList>
            <consortium name="DOE Joint Genome Institute"/>
            <person name="Kjaerbolling I."/>
            <person name="Vesth T."/>
            <person name="Frisvad J.C."/>
            <person name="Nybo J.L."/>
            <person name="Theobald S."/>
            <person name="Kildgaard S."/>
            <person name="Isbrandt T."/>
            <person name="Kuo A."/>
            <person name="Sato A."/>
            <person name="Lyhne E.K."/>
            <person name="Kogle M.E."/>
            <person name="Wiebenga A."/>
            <person name="Kun R.S."/>
            <person name="Lubbers R.J."/>
            <person name="Makela M.R."/>
            <person name="Barry K."/>
            <person name="Chovatia M."/>
            <person name="Clum A."/>
            <person name="Daum C."/>
            <person name="Haridas S."/>
            <person name="He G."/>
            <person name="LaButti K."/>
            <person name="Lipzen A."/>
            <person name="Mondo S."/>
            <person name="Riley R."/>
            <person name="Salamov A."/>
            <person name="Simmons B.A."/>
            <person name="Magnuson J.K."/>
            <person name="Henrissat B."/>
            <person name="Mortensen U.H."/>
            <person name="Larsen T.O."/>
            <person name="Devries R.P."/>
            <person name="Grigoriev I.V."/>
            <person name="Machida M."/>
            <person name="Baker S.E."/>
            <person name="Andersen M.R."/>
        </authorList>
    </citation>
    <scope>NUCLEOTIDE SEQUENCE [LARGE SCALE GENOMIC DNA]</scope>
    <source>
        <strain evidence="4 5">CBS 117626</strain>
    </source>
</reference>
<dbReference type="Proteomes" id="UP000326950">
    <property type="component" value="Unassembled WGS sequence"/>
</dbReference>
<dbReference type="InterPro" id="IPR045851">
    <property type="entry name" value="AMP-bd_C_sf"/>
</dbReference>
<dbReference type="PANTHER" id="PTHR43201:SF8">
    <property type="entry name" value="ACYL-COA SYNTHETASE FAMILY MEMBER 3"/>
    <property type="match status" value="1"/>
</dbReference>
<dbReference type="PANTHER" id="PTHR43201">
    <property type="entry name" value="ACYL-COA SYNTHETASE"/>
    <property type="match status" value="1"/>
</dbReference>
<evidence type="ECO:0000256" key="1">
    <source>
        <dbReference type="ARBA" id="ARBA00006432"/>
    </source>
</evidence>
<proteinExistence type="inferred from homology"/>
<dbReference type="GO" id="GO:0006631">
    <property type="term" value="P:fatty acid metabolic process"/>
    <property type="evidence" value="ECO:0007669"/>
    <property type="project" value="TreeGrafter"/>
</dbReference>
<evidence type="ECO:0000259" key="2">
    <source>
        <dbReference type="Pfam" id="PF00501"/>
    </source>
</evidence>
<dbReference type="Pfam" id="PF00501">
    <property type="entry name" value="AMP-binding"/>
    <property type="match status" value="1"/>
</dbReference>
<name>A0A5N6UF47_ASPTM</name>
<protein>
    <recommendedName>
        <fullName evidence="6">AMP-dependent synthetase/ligase domain-containing protein</fullName>
    </recommendedName>
</protein>
<dbReference type="AlphaFoldDB" id="A0A5N6UF47"/>
<organism evidence="4 5">
    <name type="scientific">Aspergillus tamarii</name>
    <dbReference type="NCBI Taxonomy" id="41984"/>
    <lineage>
        <taxon>Eukaryota</taxon>
        <taxon>Fungi</taxon>
        <taxon>Dikarya</taxon>
        <taxon>Ascomycota</taxon>
        <taxon>Pezizomycotina</taxon>
        <taxon>Eurotiomycetes</taxon>
        <taxon>Eurotiomycetidae</taxon>
        <taxon>Eurotiales</taxon>
        <taxon>Aspergillaceae</taxon>
        <taxon>Aspergillus</taxon>
        <taxon>Aspergillus subgen. Circumdati</taxon>
    </lineage>
</organism>
<dbReference type="InterPro" id="IPR000873">
    <property type="entry name" value="AMP-dep_synth/lig_dom"/>
</dbReference>
<dbReference type="EMBL" id="ML738731">
    <property type="protein sequence ID" value="KAE8157208.1"/>
    <property type="molecule type" value="Genomic_DNA"/>
</dbReference>
<dbReference type="OrthoDB" id="6614653at2759"/>
<gene>
    <name evidence="4" type="ORF">BDV40DRAFT_305360</name>
</gene>
<keyword evidence="5" id="KW-1185">Reference proteome</keyword>
<dbReference type="InterPro" id="IPR025110">
    <property type="entry name" value="AMP-bd_C"/>
</dbReference>
<evidence type="ECO:0000313" key="5">
    <source>
        <dbReference type="Proteomes" id="UP000326950"/>
    </source>
</evidence>
<evidence type="ECO:0008006" key="6">
    <source>
        <dbReference type="Google" id="ProtNLM"/>
    </source>
</evidence>
<evidence type="ECO:0000313" key="4">
    <source>
        <dbReference type="EMBL" id="KAE8157208.1"/>
    </source>
</evidence>
<dbReference type="Gene3D" id="3.30.300.30">
    <property type="match status" value="1"/>
</dbReference>
<dbReference type="Pfam" id="PF13193">
    <property type="entry name" value="AMP-binding_C"/>
    <property type="match status" value="1"/>
</dbReference>
<comment type="similarity">
    <text evidence="1">Belongs to the ATP-dependent AMP-binding enzyme family.</text>
</comment>
<sequence>MASSRAECVGSGFPNDPVFNQLRRLSREIQGAVIYDPSGIEADYSRFAQDVSRVCATLRKNLPASSFDKQGVLLEESPYVPLLTLGGYEYIVCFYATLALGGACIPLASDMLPEEAEYIMQKTGSTCLVAGHNRLPEATGIRNGIAECTGKDIIIIPLPCSEESHSGATIAIDHDLLLPPSRPAAAIPTSGTSGRPKLVVLPRQRFYWNYTCDTKGPALAYRPPHWVGGMRSLIHPLLQGQKLYILPNHASMGTFWKYFRDISFRTLIITPTVLRQLKDHFQRYISPLPEEERVEYIRGIRRVQEIVCSSSMIEDSILDYWKDFIRDVSINNVYALTEAGLVTRTHKTSNIKHSVGIPYPGVTIKLSDGDYGEALVKSPMMFTRYLGEDDATQRAFDEEGYYRTGDILRQVGEEYVFEGRASIDFIHFYNHHISIPELESSLKDLHYIAEAYVIGAPDHEAREITAAIVRLCHGQHLKSAAKITLAKIRDDLSVTLPCHKLPSLLRILHDSESIPHTVSGKPVKRGLLQKYFNITNFVPANYGAKDVEYWGTRYFQILSQSQPWDWCGLQGDGEMIYCQPKGS</sequence>